<dbReference type="RefSeq" id="WP_074698728.1">
    <property type="nucleotide sequence ID" value="NZ_CP018863.1"/>
</dbReference>
<keyword evidence="3" id="KW-1185">Reference proteome</keyword>
<dbReference type="STRING" id="37928.SAMN04489742_0281"/>
<name>A0A1H0ZCZ2_9MICC</name>
<keyword evidence="1" id="KW-1133">Transmembrane helix</keyword>
<evidence type="ECO:0000313" key="3">
    <source>
        <dbReference type="Proteomes" id="UP000181917"/>
    </source>
</evidence>
<evidence type="ECO:0000256" key="1">
    <source>
        <dbReference type="SAM" id="Phobius"/>
    </source>
</evidence>
<dbReference type="EMBL" id="FNKH01000002">
    <property type="protein sequence ID" value="SDQ25355.1"/>
    <property type="molecule type" value="Genomic_DNA"/>
</dbReference>
<feature type="transmembrane region" description="Helical" evidence="1">
    <location>
        <begin position="42"/>
        <end position="61"/>
    </location>
</feature>
<reference evidence="2 3" key="1">
    <citation type="submission" date="2016-10" db="EMBL/GenBank/DDBJ databases">
        <authorList>
            <person name="de Groot N.N."/>
        </authorList>
    </citation>
    <scope>NUCLEOTIDE SEQUENCE [LARGE SCALE GENOMIC DNA]</scope>
    <source>
        <strain evidence="2 3">DSM 20117</strain>
    </source>
</reference>
<keyword evidence="1" id="KW-0472">Membrane</keyword>
<accession>A0A1H0ZCZ2</accession>
<evidence type="ECO:0000313" key="2">
    <source>
        <dbReference type="EMBL" id="SDQ25355.1"/>
    </source>
</evidence>
<dbReference type="OrthoDB" id="4951105at2"/>
<feature type="transmembrane region" description="Helical" evidence="1">
    <location>
        <begin position="15"/>
        <end position="36"/>
    </location>
</feature>
<protein>
    <submittedName>
        <fullName evidence="2">Uncharacterized protein</fullName>
    </submittedName>
</protein>
<dbReference type="KEGG" id="acry:AC20117_15860"/>
<gene>
    <name evidence="2" type="ORF">SAMN04489742_0281</name>
</gene>
<keyword evidence="1" id="KW-0812">Transmembrane</keyword>
<dbReference type="AlphaFoldDB" id="A0A1H0ZCZ2"/>
<proteinExistence type="predicted"/>
<sequence>MATPKQRSHSGEGHLVSNIITFVIMMVLFCASLVAFGLEPQIGAIPAFGIGLLLFALAFFIPKEILGRSDSHEELNTSR</sequence>
<organism evidence="2 3">
    <name type="scientific">Crystallibacter crystallopoietes</name>
    <dbReference type="NCBI Taxonomy" id="37928"/>
    <lineage>
        <taxon>Bacteria</taxon>
        <taxon>Bacillati</taxon>
        <taxon>Actinomycetota</taxon>
        <taxon>Actinomycetes</taxon>
        <taxon>Micrococcales</taxon>
        <taxon>Micrococcaceae</taxon>
        <taxon>Crystallibacter</taxon>
    </lineage>
</organism>
<dbReference type="Proteomes" id="UP000181917">
    <property type="component" value="Unassembled WGS sequence"/>
</dbReference>